<evidence type="ECO:0000256" key="1">
    <source>
        <dbReference type="ARBA" id="ARBA00004167"/>
    </source>
</evidence>
<keyword evidence="2" id="KW-0812">Transmembrane</keyword>
<evidence type="ECO:0000256" key="4">
    <source>
        <dbReference type="ARBA" id="ARBA00023136"/>
    </source>
</evidence>
<keyword evidence="4" id="KW-0472">Membrane</keyword>
<keyword evidence="7" id="KW-1185">Reference proteome</keyword>
<dbReference type="GO" id="GO:0009306">
    <property type="term" value="P:protein secretion"/>
    <property type="evidence" value="ECO:0007669"/>
    <property type="project" value="InterPro"/>
</dbReference>
<sequence>MKVLGWVFLSLALLLLLLLLFIRSPFGQDLIVNRLISYVSGKTKTEVSVDRLFVTFRGNLYLEELYLEDMEGDTLLYSGQLETGIALLPFLRTGEIRVSRLEWQGLEANVHRDSTGRFNFGFLLDAFSTPASDQDSSTVEGTPGGGGFPELALGPVLLNDWDVRYSDELLGLSLDLKLGRLELLTEKLDLNRMDFHIGKIQWENTAVDYVQEKPLPPVEENETESGPLPLLVLDELSLNHIDLHYISHPDDLDVRASLGSFGLQLPEADLQNQRVQIKSLLLQDTELDYQYGAQLLRDSPEKSDPASETIVWPDWEVTVGSIDWLNNNIKYGLKGKHAAQDQFDPEALGISELSLQLNQVFLNAEGAGASLDQLSFRERSGFNLETFQVDMAVDPLAASLKDMDLKTGHSQVQGQLVLSYAALAELLNTPDQSHLELSLDRIDIGLRDAFYFSPELRKDPYIRTLARKQINTRIYARGDLEQININEMSARWGPDTRIGMTGSIRYPLDTDQISWELDTLNFISARKDVNRFVREDSLGLRYPESVSLALKSSGNLDSFDIQSSAQGYGADLMLQGRVTSAGQGFVYDLEVSLSKAPLGEILGLPDFGSLGFELEASGNTGPPELLELDLQTRLTKFEWKGHDYQDLTLQAVFSDGRGNVNLRHQDELLDFELTADTELTPETVLADLNLDLKGADFYRLNISPDNLRGSMEFTAHWEGNATAFSMDAHIDNGTVVLEEQAYPLGTWDMGLKVMPDTTDFSIESNILKGQLQANADPGAVMDGIVRHFNQHLETPRDSGATGTQEDSLNRVAVNLNMNIVPGLLLDQVLLPELESMDSGSVVLHFDERRAVLEGSVDFPYLSYAGIVVDSLGLRVNSNAEDFDFAFGLLGLESGPLALGATYFTGKVLEKQLYLDFNALDGEDVLAHVAFDLGLAADSLKLHVNPDSLIFNKKTWTVPESNEMWFSDSSLVFRDFSFTRESQNLSFYNEPEGNTVGLNFENFRLATFTSLLNPDETLASGMVNGEFILENPFGATGFLAGITVTDLNVLQVPLGNLALDASSGAEQRDYDFDLSLSERGIDLEFTGDYQADTAGALLNLSLDLNKLEMAVIEGLSQGAVSGAEGFLSGSFSVNGNINSPQYQGRLKFNNTAFNPTALNAVFKLNNEEITLDNQGVYLDQLTIFDADGNEFSLDGRVLTENLTNPGFDLDLSAENFRFLNSTAEDNDLFYGDAIIGAEVSIGGDLNLPEVSADLTVENGTNLTFVVPETQLDVVEREGVVNYVNRQNPDDILTKSLEETSNTGFSGYQVSALLQVSPEAKFNVVIDPRSGDNLMVEGAADLRLDLDPNGRINLTGIYELSAGHYELSLYSLVNRRFEIRGGSTITWAGDPLDASMDITAIYNIKTSAVDLMTATAAGGSRENMMQYRQQLPFIVYLNIQGEMLRPLISFTLDMPEDEKGALGGSVYAQVQQLNSQEGELNRQVFSLLVLNRFFPSGANTGGGGATAMAKSSVSQLLSSELNSFTENALGGTGFELDVDLDSFQDYQGESPQSRTQLNLNARKRFLDDRLIVQVGSQIDIEGSSRERGAENALLGNVSIEYLLTENGRYRIRGFRKNQFESFIDGQLVVTGFSAIFNREFNHFDELWRGIETRRNEKDPLEDSIQKTDENQEK</sequence>
<dbReference type="Pfam" id="PF04357">
    <property type="entry name" value="TamB"/>
    <property type="match status" value="1"/>
</dbReference>
<organism evidence="6 7">
    <name type="scientific">Cyclobacterium lianum</name>
    <dbReference type="NCBI Taxonomy" id="388280"/>
    <lineage>
        <taxon>Bacteria</taxon>
        <taxon>Pseudomonadati</taxon>
        <taxon>Bacteroidota</taxon>
        <taxon>Cytophagia</taxon>
        <taxon>Cytophagales</taxon>
        <taxon>Cyclobacteriaceae</taxon>
        <taxon>Cyclobacterium</taxon>
    </lineage>
</organism>
<dbReference type="PANTHER" id="PTHR36985">
    <property type="entry name" value="TRANSLOCATION AND ASSEMBLY MODULE SUBUNIT TAMB"/>
    <property type="match status" value="1"/>
</dbReference>
<dbReference type="RefSeq" id="WP_073095099.1">
    <property type="nucleotide sequence ID" value="NZ_FRCY01000007.1"/>
</dbReference>
<gene>
    <name evidence="6" type="ORF">SAMN04488057_107198</name>
</gene>
<evidence type="ECO:0000259" key="5">
    <source>
        <dbReference type="Pfam" id="PF04357"/>
    </source>
</evidence>
<dbReference type="GO" id="GO:0005886">
    <property type="term" value="C:plasma membrane"/>
    <property type="evidence" value="ECO:0007669"/>
    <property type="project" value="InterPro"/>
</dbReference>
<evidence type="ECO:0000256" key="3">
    <source>
        <dbReference type="ARBA" id="ARBA00022989"/>
    </source>
</evidence>
<accession>A0A1M7P9Q2</accession>
<evidence type="ECO:0000313" key="6">
    <source>
        <dbReference type="EMBL" id="SHN13499.1"/>
    </source>
</evidence>
<keyword evidence="3" id="KW-1133">Transmembrane helix</keyword>
<dbReference type="Proteomes" id="UP000184513">
    <property type="component" value="Unassembled WGS sequence"/>
</dbReference>
<evidence type="ECO:0000313" key="7">
    <source>
        <dbReference type="Proteomes" id="UP000184513"/>
    </source>
</evidence>
<name>A0A1M7P9Q2_9BACT</name>
<feature type="domain" description="Translocation and assembly module TamB C-terminal" evidence="5">
    <location>
        <begin position="1180"/>
        <end position="1622"/>
    </location>
</feature>
<dbReference type="PANTHER" id="PTHR36985:SF1">
    <property type="entry name" value="TRANSLOCATION AND ASSEMBLY MODULE SUBUNIT TAMB"/>
    <property type="match status" value="1"/>
</dbReference>
<protein>
    <recommendedName>
        <fullName evidence="5">Translocation and assembly module TamB C-terminal domain-containing protein</fullName>
    </recommendedName>
</protein>
<comment type="subcellular location">
    <subcellularLocation>
        <location evidence="1">Membrane</location>
        <topology evidence="1">Single-pass membrane protein</topology>
    </subcellularLocation>
</comment>
<dbReference type="InterPro" id="IPR007452">
    <property type="entry name" value="TamB_C"/>
</dbReference>
<dbReference type="EMBL" id="FRCY01000007">
    <property type="protein sequence ID" value="SHN13499.1"/>
    <property type="molecule type" value="Genomic_DNA"/>
</dbReference>
<dbReference type="STRING" id="388280.SAMN04488057_107198"/>
<proteinExistence type="predicted"/>
<reference evidence="6 7" key="1">
    <citation type="submission" date="2016-11" db="EMBL/GenBank/DDBJ databases">
        <authorList>
            <person name="Jaros S."/>
            <person name="Januszkiewicz K."/>
            <person name="Wedrychowicz H."/>
        </authorList>
    </citation>
    <scope>NUCLEOTIDE SEQUENCE [LARGE SCALE GENOMIC DNA]</scope>
    <source>
        <strain evidence="6 7">CGMCC 1.6102</strain>
    </source>
</reference>
<dbReference type="OrthoDB" id="9811276at2"/>
<evidence type="ECO:0000256" key="2">
    <source>
        <dbReference type="ARBA" id="ARBA00022692"/>
    </source>
</evidence>